<organism evidence="1 2">
    <name type="scientific">Ceratopteris richardii</name>
    <name type="common">Triangle waterfern</name>
    <dbReference type="NCBI Taxonomy" id="49495"/>
    <lineage>
        <taxon>Eukaryota</taxon>
        <taxon>Viridiplantae</taxon>
        <taxon>Streptophyta</taxon>
        <taxon>Embryophyta</taxon>
        <taxon>Tracheophyta</taxon>
        <taxon>Polypodiopsida</taxon>
        <taxon>Polypodiidae</taxon>
        <taxon>Polypodiales</taxon>
        <taxon>Pteridineae</taxon>
        <taxon>Pteridaceae</taxon>
        <taxon>Parkerioideae</taxon>
        <taxon>Ceratopteris</taxon>
    </lineage>
</organism>
<keyword evidence="2" id="KW-1185">Reference proteome</keyword>
<comment type="caution">
    <text evidence="1">The sequence shown here is derived from an EMBL/GenBank/DDBJ whole genome shotgun (WGS) entry which is preliminary data.</text>
</comment>
<gene>
    <name evidence="1" type="ORF">KP509_05G079800</name>
</gene>
<accession>A0A8T2US68</accession>
<proteinExistence type="predicted"/>
<name>A0A8T2US68_CERRI</name>
<protein>
    <submittedName>
        <fullName evidence="1">Uncharacterized protein</fullName>
    </submittedName>
</protein>
<sequence>MINVSGYQPKVCLWFPLRTPNGLPYPSCSSSCSDIANRRGILKRNLKLKVVCFIRAYIPPLRGTPFVVSFLSSICKQLVVQFRLDIYVVIVMCRQLVVQFRLDM</sequence>
<dbReference type="Proteomes" id="UP000825935">
    <property type="component" value="Chromosome 5"/>
</dbReference>
<dbReference type="EMBL" id="CM035410">
    <property type="protein sequence ID" value="KAH7437598.1"/>
    <property type="molecule type" value="Genomic_DNA"/>
</dbReference>
<evidence type="ECO:0000313" key="1">
    <source>
        <dbReference type="EMBL" id="KAH7437598.1"/>
    </source>
</evidence>
<dbReference type="AlphaFoldDB" id="A0A8T2US68"/>
<reference evidence="1" key="1">
    <citation type="submission" date="2021-08" db="EMBL/GenBank/DDBJ databases">
        <title>WGS assembly of Ceratopteris richardii.</title>
        <authorList>
            <person name="Marchant D.B."/>
            <person name="Chen G."/>
            <person name="Jenkins J."/>
            <person name="Shu S."/>
            <person name="Leebens-Mack J."/>
            <person name="Grimwood J."/>
            <person name="Schmutz J."/>
            <person name="Soltis P."/>
            <person name="Soltis D."/>
            <person name="Chen Z.-H."/>
        </authorList>
    </citation>
    <scope>NUCLEOTIDE SEQUENCE</scope>
    <source>
        <strain evidence="1">Whitten #5841</strain>
        <tissue evidence="1">Leaf</tissue>
    </source>
</reference>
<evidence type="ECO:0000313" key="2">
    <source>
        <dbReference type="Proteomes" id="UP000825935"/>
    </source>
</evidence>